<feature type="domain" description="Glycosyl hydrolase family 32 N-terminal" evidence="10">
    <location>
        <begin position="44"/>
        <end position="352"/>
    </location>
</feature>
<evidence type="ECO:0000256" key="7">
    <source>
        <dbReference type="ARBA" id="ARBA00033367"/>
    </source>
</evidence>
<dbReference type="CDD" id="cd18623">
    <property type="entry name" value="GH32_ScrB-like"/>
    <property type="match status" value="1"/>
</dbReference>
<protein>
    <recommendedName>
        <fullName evidence="4 8">Sucrose-6-phosphate hydrolase</fullName>
        <ecNumber evidence="3 8">3.2.1.26</ecNumber>
    </recommendedName>
    <alternativeName>
        <fullName evidence="7 9">Invertase</fullName>
    </alternativeName>
</protein>
<dbReference type="PANTHER" id="PTHR43101">
    <property type="entry name" value="BETA-FRUCTOSIDASE"/>
    <property type="match status" value="1"/>
</dbReference>
<dbReference type="InterPro" id="IPR006232">
    <property type="entry name" value="Suc6P_hydrolase"/>
</dbReference>
<evidence type="ECO:0000259" key="11">
    <source>
        <dbReference type="Pfam" id="PF08244"/>
    </source>
</evidence>
<proteinExistence type="inferred from homology"/>
<feature type="domain" description="Glycosyl hydrolase family 32 C-terminal" evidence="11">
    <location>
        <begin position="376"/>
        <end position="480"/>
    </location>
</feature>
<evidence type="ECO:0000256" key="6">
    <source>
        <dbReference type="ARBA" id="ARBA00023295"/>
    </source>
</evidence>
<dbReference type="EMBL" id="JAKVPQ010000013">
    <property type="protein sequence ID" value="MCH4286487.1"/>
    <property type="molecule type" value="Genomic_DNA"/>
</dbReference>
<keyword evidence="6 8" id="KW-0326">Glycosidase</keyword>
<comment type="catalytic activity">
    <reaction evidence="8">
        <text>Hydrolysis of terminal non-reducing beta-D-fructofuranoside residues in beta-D-fructofuranosides.</text>
        <dbReference type="EC" id="3.2.1.26"/>
    </reaction>
</comment>
<comment type="pathway">
    <text evidence="1 9">Glycan biosynthesis; sucrose metabolism.</text>
</comment>
<evidence type="ECO:0000256" key="2">
    <source>
        <dbReference type="ARBA" id="ARBA00009902"/>
    </source>
</evidence>
<dbReference type="InterPro" id="IPR018053">
    <property type="entry name" value="Glyco_hydro_32_AS"/>
</dbReference>
<dbReference type="InterPro" id="IPR013189">
    <property type="entry name" value="Glyco_hydro_32_C"/>
</dbReference>
<dbReference type="Proteomes" id="UP001202402">
    <property type="component" value="Unassembled WGS sequence"/>
</dbReference>
<sequence length="493" mass="57791">MERKHSELLNKDLAMNKAEYEALYKQHEALRNKVANDPWHLGYHIMPDSGWVNDPNGLCQYHGTYHIYYQYSPFDVEGKTKLWGHMTSKDLLHFKQEEPVLFPDSRCDERGAYSGSAFIEDDTIHYFYTGNVKLMDQDYDFINAGREQNLIHVESKDGIHLSDKEWLMTNSDYPQDMSCHVRDPKIYKQKDAYYMVLGARDLASHGCVLVFESRNLKDWSYKMRFEKENFGYMWECPDLFDLDGDQFLITCPQGLSQKGYHYQNIYQCGYFPMHVDFENETYTMKDFCELDYGFDFYAPQSFEDEKGRRILIGWMGLPDIDYTNPTTENGWQHALTLPRVLTSKNGVIYQTPVEELHQLRTSSYTSTVKAFNDLELLADRYEMAIDIEKQDNFVLQLRKGACLSYDIEKHLLCLSFDACGYGRDKRYVEVEDIKNILVYADTSSLEIFVNDGAIVFTSRVYTTHEDNQIRFMETAMDGNVHFYELGKIQIETK</sequence>
<evidence type="ECO:0000259" key="10">
    <source>
        <dbReference type="Pfam" id="PF00251"/>
    </source>
</evidence>
<evidence type="ECO:0000256" key="3">
    <source>
        <dbReference type="ARBA" id="ARBA00012758"/>
    </source>
</evidence>
<comment type="caution">
    <text evidence="12">The sequence shown here is derived from an EMBL/GenBank/DDBJ whole genome shotgun (WGS) entry which is preliminary data.</text>
</comment>
<dbReference type="InterPro" id="IPR051214">
    <property type="entry name" value="GH32_Enzymes"/>
</dbReference>
<name>A0ABS9R9Z3_9FIRM</name>
<dbReference type="InterPro" id="IPR013148">
    <property type="entry name" value="Glyco_hydro_32_N"/>
</dbReference>
<comment type="function">
    <text evidence="9">Enables the bacterium to metabolize sucrose as a sole carbon source.</text>
</comment>
<dbReference type="NCBIfam" id="TIGR01322">
    <property type="entry name" value="scrB_fam"/>
    <property type="match status" value="1"/>
</dbReference>
<gene>
    <name evidence="12" type="ORF">LQE99_15310</name>
</gene>
<dbReference type="InterPro" id="IPR013320">
    <property type="entry name" value="ConA-like_dom_sf"/>
</dbReference>
<comment type="similarity">
    <text evidence="2 8">Belongs to the glycosyl hydrolase 32 family.</text>
</comment>
<comment type="subcellular location">
    <subcellularLocation>
        <location evidence="9">Cytoplasm</location>
    </subcellularLocation>
</comment>
<evidence type="ECO:0000256" key="9">
    <source>
        <dbReference type="RuleBase" id="RU365015"/>
    </source>
</evidence>
<dbReference type="Pfam" id="PF08244">
    <property type="entry name" value="Glyco_hydro_32C"/>
    <property type="match status" value="1"/>
</dbReference>
<dbReference type="EC" id="3.2.1.26" evidence="3 8"/>
<dbReference type="PANTHER" id="PTHR43101:SF1">
    <property type="entry name" value="BETA-FRUCTOSIDASE"/>
    <property type="match status" value="1"/>
</dbReference>
<organism evidence="12 13">
    <name type="scientific">Amedibacillus hominis</name>
    <dbReference type="NCBI Taxonomy" id="2897776"/>
    <lineage>
        <taxon>Bacteria</taxon>
        <taxon>Bacillati</taxon>
        <taxon>Bacillota</taxon>
        <taxon>Erysipelotrichia</taxon>
        <taxon>Erysipelotrichales</taxon>
        <taxon>Erysipelotrichaceae</taxon>
        <taxon>Amedibacillus</taxon>
    </lineage>
</organism>
<dbReference type="InterPro" id="IPR001362">
    <property type="entry name" value="Glyco_hydro_32"/>
</dbReference>
<dbReference type="GO" id="GO:0016787">
    <property type="term" value="F:hydrolase activity"/>
    <property type="evidence" value="ECO:0007669"/>
    <property type="project" value="UniProtKB-KW"/>
</dbReference>
<dbReference type="SMART" id="SM00640">
    <property type="entry name" value="Glyco_32"/>
    <property type="match status" value="1"/>
</dbReference>
<accession>A0ABS9R9Z3</accession>
<evidence type="ECO:0000256" key="1">
    <source>
        <dbReference type="ARBA" id="ARBA00004914"/>
    </source>
</evidence>
<dbReference type="InterPro" id="IPR023296">
    <property type="entry name" value="Glyco_hydro_beta-prop_sf"/>
</dbReference>
<reference evidence="12 13" key="1">
    <citation type="submission" date="2022-02" db="EMBL/GenBank/DDBJ databases">
        <title>Genome of Erysipelotrichaceae sp. nov. NSJ-176 isolated from human feces.</title>
        <authorList>
            <person name="Abdugheni R."/>
        </authorList>
    </citation>
    <scope>NUCLEOTIDE SEQUENCE [LARGE SCALE GENOMIC DNA]</scope>
    <source>
        <strain evidence="12 13">NSJ-176</strain>
    </source>
</reference>
<keyword evidence="5 8" id="KW-0378">Hydrolase</keyword>
<evidence type="ECO:0000313" key="12">
    <source>
        <dbReference type="EMBL" id="MCH4286487.1"/>
    </source>
</evidence>
<evidence type="ECO:0000256" key="8">
    <source>
        <dbReference type="RuleBase" id="RU362110"/>
    </source>
</evidence>
<dbReference type="SUPFAM" id="SSF49899">
    <property type="entry name" value="Concanavalin A-like lectins/glucanases"/>
    <property type="match status" value="1"/>
</dbReference>
<dbReference type="PROSITE" id="PS00609">
    <property type="entry name" value="GLYCOSYL_HYDROL_F32"/>
    <property type="match status" value="1"/>
</dbReference>
<evidence type="ECO:0000313" key="13">
    <source>
        <dbReference type="Proteomes" id="UP001202402"/>
    </source>
</evidence>
<dbReference type="SUPFAM" id="SSF75005">
    <property type="entry name" value="Arabinanase/levansucrase/invertase"/>
    <property type="match status" value="1"/>
</dbReference>
<dbReference type="Gene3D" id="2.115.10.20">
    <property type="entry name" value="Glycosyl hydrolase domain, family 43"/>
    <property type="match status" value="1"/>
</dbReference>
<dbReference type="Pfam" id="PF00251">
    <property type="entry name" value="Glyco_hydro_32N"/>
    <property type="match status" value="1"/>
</dbReference>
<keyword evidence="13" id="KW-1185">Reference proteome</keyword>
<evidence type="ECO:0000256" key="5">
    <source>
        <dbReference type="ARBA" id="ARBA00022801"/>
    </source>
</evidence>
<dbReference type="Gene3D" id="2.60.120.560">
    <property type="entry name" value="Exo-inulinase, domain 1"/>
    <property type="match status" value="1"/>
</dbReference>
<keyword evidence="9" id="KW-0119">Carbohydrate metabolism</keyword>
<keyword evidence="9" id="KW-0963">Cytoplasm</keyword>
<evidence type="ECO:0000256" key="4">
    <source>
        <dbReference type="ARBA" id="ARBA00019623"/>
    </source>
</evidence>
<dbReference type="RefSeq" id="WP_233511365.1">
    <property type="nucleotide sequence ID" value="NZ_JAKVPQ010000013.1"/>
</dbReference>